<name>A0ABU9UAM9_9SPIR</name>
<keyword evidence="2" id="KW-0159">Chromosome partition</keyword>
<evidence type="ECO:0000313" key="3">
    <source>
        <dbReference type="EMBL" id="MEM5947727.1"/>
    </source>
</evidence>
<dbReference type="HAMAP" id="MF_01805">
    <property type="entry name" value="ScpA"/>
    <property type="match status" value="1"/>
</dbReference>
<dbReference type="RefSeq" id="WP_420069177.1">
    <property type="nucleotide sequence ID" value="NZ_JBCHKQ010000002.1"/>
</dbReference>
<evidence type="ECO:0000313" key="4">
    <source>
        <dbReference type="Proteomes" id="UP001466331"/>
    </source>
</evidence>
<evidence type="ECO:0000256" key="2">
    <source>
        <dbReference type="HAMAP-Rule" id="MF_01805"/>
    </source>
</evidence>
<accession>A0ABU9UAM9</accession>
<sequence length="255" mass="30359">MDQKEEEKYNIKTEAFEGPLDLLLFLIKKSEINIYDIPIAEITEQYLEYLKYAEKVDLENITEFYVMAATLIYIKSQMLLPRTTEDLSEDIEDPRKELVDKLIEYQKIKKLTSLMEKQMETEDPLLWFSRKKQQPALPFDNKETTEEMDIWELFQVFSKMISDLSAEKIIDLYEEISTSEKLALMYEKLEDRDEFPFTELITRPDSIMDIICAFLAVLEASKNKIIKIFQNKMFGDIFIRRRENKENTEEDETDT</sequence>
<reference evidence="3 4" key="1">
    <citation type="submission" date="2024-03" db="EMBL/GenBank/DDBJ databases">
        <title>Ignisphaera cupida sp. nov., a hyperthermophilic hydrolytic archaeon from a hot spring of Kamchatka, and proposal of Ignisphaeraceae fam. nov.</title>
        <authorList>
            <person name="Podosokorskaya O.A."/>
            <person name="Elcheninov A.G."/>
            <person name="Maltseva A.I."/>
            <person name="Zayulina K.S."/>
            <person name="Novikov A."/>
            <person name="Merkel A.Y."/>
        </authorList>
    </citation>
    <scope>NUCLEOTIDE SEQUENCE [LARGE SCALE GENOMIC DNA]</scope>
    <source>
        <strain evidence="3 4">38H-sp</strain>
    </source>
</reference>
<proteinExistence type="inferred from homology"/>
<dbReference type="Proteomes" id="UP001466331">
    <property type="component" value="Unassembled WGS sequence"/>
</dbReference>
<dbReference type="PANTHER" id="PTHR33969">
    <property type="entry name" value="SEGREGATION AND CONDENSATION PROTEIN A"/>
    <property type="match status" value="1"/>
</dbReference>
<dbReference type="PANTHER" id="PTHR33969:SF2">
    <property type="entry name" value="SEGREGATION AND CONDENSATION PROTEIN A"/>
    <property type="match status" value="1"/>
</dbReference>
<keyword evidence="2" id="KW-0131">Cell cycle</keyword>
<keyword evidence="2" id="KW-0963">Cytoplasm</keyword>
<keyword evidence="2" id="KW-0132">Cell division</keyword>
<comment type="caution">
    <text evidence="3">The sequence shown here is derived from an EMBL/GenBank/DDBJ whole genome shotgun (WGS) entry which is preliminary data.</text>
</comment>
<evidence type="ECO:0000256" key="1">
    <source>
        <dbReference type="ARBA" id="ARBA00044777"/>
    </source>
</evidence>
<dbReference type="InterPro" id="IPR023093">
    <property type="entry name" value="ScpA-like_C"/>
</dbReference>
<comment type="function">
    <text evidence="2">Participates in chromosomal partition during cell division. May act via the formation of a condensin-like complex containing Smc and ScpB that pull DNA away from mid-cell into both cell halves.</text>
</comment>
<comment type="subcellular location">
    <subcellularLocation>
        <location evidence="2">Cytoplasm</location>
    </subcellularLocation>
    <text evidence="2">Associated with two foci at the outer edges of the nucleoid region in young cells, and at four foci within both cell halves in older cells.</text>
</comment>
<dbReference type="Pfam" id="PF02616">
    <property type="entry name" value="SMC_ScpA"/>
    <property type="match status" value="1"/>
</dbReference>
<organism evidence="3 4">
    <name type="scientific">Rarispira pelagica</name>
    <dbReference type="NCBI Taxonomy" id="3141764"/>
    <lineage>
        <taxon>Bacteria</taxon>
        <taxon>Pseudomonadati</taxon>
        <taxon>Spirochaetota</taxon>
        <taxon>Spirochaetia</taxon>
        <taxon>Winmispirales</taxon>
        <taxon>Winmispiraceae</taxon>
        <taxon>Rarispira</taxon>
    </lineage>
</organism>
<dbReference type="Gene3D" id="1.10.10.580">
    <property type="entry name" value="Structural maintenance of chromosome 1. Chain E"/>
    <property type="match status" value="1"/>
</dbReference>
<comment type="subunit">
    <text evidence="2">Component of a cohesin-like complex composed of ScpA, ScpB and the Smc homodimer, in which ScpA and ScpB bind to the head domain of Smc. The presence of the three proteins is required for the association of the complex with DNA.</text>
</comment>
<comment type="similarity">
    <text evidence="2">Belongs to the ScpA family.</text>
</comment>
<dbReference type="Gene3D" id="6.10.250.2410">
    <property type="match status" value="1"/>
</dbReference>
<keyword evidence="4" id="KW-1185">Reference proteome</keyword>
<dbReference type="InterPro" id="IPR003768">
    <property type="entry name" value="ScpA"/>
</dbReference>
<protein>
    <recommendedName>
        <fullName evidence="1 2">Segregation and condensation protein A</fullName>
    </recommendedName>
</protein>
<gene>
    <name evidence="2" type="primary">scpA</name>
    <name evidence="3" type="ORF">WKV44_04130</name>
</gene>
<dbReference type="EMBL" id="JBCHKQ010000002">
    <property type="protein sequence ID" value="MEM5947727.1"/>
    <property type="molecule type" value="Genomic_DNA"/>
</dbReference>